<dbReference type="GO" id="GO:0003677">
    <property type="term" value="F:DNA binding"/>
    <property type="evidence" value="ECO:0007669"/>
    <property type="project" value="UniProtKB-KW"/>
</dbReference>
<accession>A0A9X4RAC2</accession>
<sequence>MADFYALTPVSWYVILALRNTYEIGGDMARAGVTKGEVQRARLALIKAGKHPSIDAIRIELGNTGSKATIFRHLKDIEADEGGAGVPQGSVSEELLAFVTNLAGRLEFEAQERFAALKAGHAEEVRGLKEQLEKARGEARSGRTEAERSQVELSTERAARQRVEAELTALRLEHGQLTSQLTAQLEGAQEQIHAAHAQVASLEEKHTHAREALEHFRNASREQRDREARQHEQQLHYLQREVATASEALTAKQTELRAALQEKADALALLTVARAERRQVDEQLRELKPAAERLAVQNQLVEDLREQAKQAAQQYETLRVRTGELELRNGDLERQLAAAHASAESQEHLVREVLDRISQAGNGAESGKKRTKAAAAG</sequence>
<protein>
    <submittedName>
        <fullName evidence="4">DNA-binding protein</fullName>
    </submittedName>
</protein>
<keyword evidence="5" id="KW-1185">Reference proteome</keyword>
<dbReference type="AlphaFoldDB" id="A0A9X4RAC2"/>
<keyword evidence="4" id="KW-0238">DNA-binding</keyword>
<dbReference type="Pfam" id="PF11740">
    <property type="entry name" value="KfrA_N"/>
    <property type="match status" value="1"/>
</dbReference>
<comment type="caution">
    <text evidence="4">The sequence shown here is derived from an EMBL/GenBank/DDBJ whole genome shotgun (WGS) entry which is preliminary data.</text>
</comment>
<feature type="region of interest" description="Disordered" evidence="2">
    <location>
        <begin position="358"/>
        <end position="377"/>
    </location>
</feature>
<gene>
    <name evidence="4" type="ORF">EXJ73_23070</name>
</gene>
<organism evidence="4 5">
    <name type="scientific">Pelomonas aquatica</name>
    <dbReference type="NCBI Taxonomy" id="431058"/>
    <lineage>
        <taxon>Bacteria</taxon>
        <taxon>Pseudomonadati</taxon>
        <taxon>Pseudomonadota</taxon>
        <taxon>Betaproteobacteria</taxon>
        <taxon>Burkholderiales</taxon>
        <taxon>Sphaerotilaceae</taxon>
        <taxon>Roseateles</taxon>
    </lineage>
</organism>
<evidence type="ECO:0000256" key="1">
    <source>
        <dbReference type="SAM" id="Coils"/>
    </source>
</evidence>
<proteinExistence type="predicted"/>
<evidence type="ECO:0000259" key="3">
    <source>
        <dbReference type="Pfam" id="PF11740"/>
    </source>
</evidence>
<dbReference type="RefSeq" id="WP_277583887.1">
    <property type="nucleotide sequence ID" value="NZ_SGUG01000067.1"/>
</dbReference>
<feature type="region of interest" description="Disordered" evidence="2">
    <location>
        <begin position="133"/>
        <end position="157"/>
    </location>
</feature>
<keyword evidence="1" id="KW-0175">Coiled coil</keyword>
<dbReference type="Proteomes" id="UP001152766">
    <property type="component" value="Unassembled WGS sequence"/>
</dbReference>
<dbReference type="InterPro" id="IPR021104">
    <property type="entry name" value="KfrA_DNA-bd_N"/>
</dbReference>
<feature type="coiled-coil region" evidence="1">
    <location>
        <begin position="291"/>
        <end position="321"/>
    </location>
</feature>
<name>A0A9X4RAC2_9BURK</name>
<evidence type="ECO:0000256" key="2">
    <source>
        <dbReference type="SAM" id="MobiDB-lite"/>
    </source>
</evidence>
<dbReference type="EMBL" id="SGUG01000067">
    <property type="protein sequence ID" value="MDG0865348.1"/>
    <property type="molecule type" value="Genomic_DNA"/>
</dbReference>
<evidence type="ECO:0000313" key="5">
    <source>
        <dbReference type="Proteomes" id="UP001152766"/>
    </source>
</evidence>
<feature type="domain" description="KfrA N-terminal DNA-binding" evidence="3">
    <location>
        <begin position="34"/>
        <end position="140"/>
    </location>
</feature>
<evidence type="ECO:0000313" key="4">
    <source>
        <dbReference type="EMBL" id="MDG0865348.1"/>
    </source>
</evidence>
<reference evidence="4" key="1">
    <citation type="submission" date="2019-02" db="EMBL/GenBank/DDBJ databases">
        <title>Draft genome of the type strain Pelomonas aquatica CCUG 52575T.</title>
        <authorList>
            <person name="Gomila M."/>
            <person name="Lalucat J."/>
        </authorList>
    </citation>
    <scope>NUCLEOTIDE SEQUENCE</scope>
    <source>
        <strain evidence="4">CCUG 52575</strain>
    </source>
</reference>